<feature type="domain" description="Beta-ketoacyl-[acyl-carrier-protein] synthase III C-terminal" evidence="3">
    <location>
        <begin position="253"/>
        <end position="351"/>
    </location>
</feature>
<dbReference type="InterPro" id="IPR016039">
    <property type="entry name" value="Thiolase-like"/>
</dbReference>
<comment type="caution">
    <text evidence="5">The sequence shown here is derived from an EMBL/GenBank/DDBJ whole genome shotgun (WGS) entry which is preliminary data.</text>
</comment>
<dbReference type="STRING" id="1548749.LS48_07905"/>
<dbReference type="GO" id="GO:0004315">
    <property type="term" value="F:3-oxoacyl-[acyl-carrier-protein] synthase activity"/>
    <property type="evidence" value="ECO:0007669"/>
    <property type="project" value="InterPro"/>
</dbReference>
<keyword evidence="2" id="KW-0012">Acyltransferase</keyword>
<keyword evidence="6" id="KW-1185">Reference proteome</keyword>
<organism evidence="5 6">
    <name type="scientific">Aequorivita aquimaris</name>
    <dbReference type="NCBI Taxonomy" id="1548749"/>
    <lineage>
        <taxon>Bacteria</taxon>
        <taxon>Pseudomonadati</taxon>
        <taxon>Bacteroidota</taxon>
        <taxon>Flavobacteriia</taxon>
        <taxon>Flavobacteriales</taxon>
        <taxon>Flavobacteriaceae</taxon>
        <taxon>Aequorivita</taxon>
    </lineage>
</organism>
<dbReference type="PANTHER" id="PTHR34069">
    <property type="entry name" value="3-OXOACYL-[ACYL-CARRIER-PROTEIN] SYNTHASE 3"/>
    <property type="match status" value="1"/>
</dbReference>
<evidence type="ECO:0000313" key="5">
    <source>
        <dbReference type="EMBL" id="KXN98994.1"/>
    </source>
</evidence>
<evidence type="ECO:0000259" key="4">
    <source>
        <dbReference type="Pfam" id="PF08545"/>
    </source>
</evidence>
<gene>
    <name evidence="5" type="ORF">LS48_07905</name>
</gene>
<dbReference type="PANTHER" id="PTHR34069:SF3">
    <property type="entry name" value="ACYL-COA:ACYL-COA ALKYLTRANSFERASE"/>
    <property type="match status" value="1"/>
</dbReference>
<evidence type="ECO:0000259" key="3">
    <source>
        <dbReference type="Pfam" id="PF08541"/>
    </source>
</evidence>
<dbReference type="RefSeq" id="WP_062621737.1">
    <property type="nucleotide sequence ID" value="NZ_JRWG01000004.1"/>
</dbReference>
<dbReference type="GO" id="GO:0006633">
    <property type="term" value="P:fatty acid biosynthetic process"/>
    <property type="evidence" value="ECO:0007669"/>
    <property type="project" value="InterPro"/>
</dbReference>
<sequence length="352" mass="39093">MSVKITGIGSYIPSEIAKNEHFDDHHFYNEDGTRFGNENEVIIEKFKAITGIHERRYIPKSLSTSDIASFAAENAIKNAGIDKETLDYIIVAHNYGDVRHDSVQSDTVPSIATRVKHNLKIQNPTCVGYDVLFGCPGWVEGMIQAYAFIKAGIAKRCLVIGAEALSRVVDPHDRDSMIYSDGAGAAIVEISEESGGILSHFSATYAFEEAHFIFFGESNNLEKKDNRRYIKMYGRKIYEFALNNVPDAMKTCLDQSGVDIDEVKKIFIHQANEKMDEAIVNRFYKLYDKTAPEKIMPMSINKLGNSSVATVPTLYDLVLNGELEGHSIQKGDVVIFASVGAGMNINAIVYKV</sequence>
<evidence type="ECO:0000256" key="1">
    <source>
        <dbReference type="ARBA" id="ARBA00022679"/>
    </source>
</evidence>
<dbReference type="OrthoDB" id="5171393at2"/>
<dbReference type="Pfam" id="PF08541">
    <property type="entry name" value="ACP_syn_III_C"/>
    <property type="match status" value="1"/>
</dbReference>
<dbReference type="GO" id="GO:0044550">
    <property type="term" value="P:secondary metabolite biosynthetic process"/>
    <property type="evidence" value="ECO:0007669"/>
    <property type="project" value="TreeGrafter"/>
</dbReference>
<evidence type="ECO:0000313" key="6">
    <source>
        <dbReference type="Proteomes" id="UP000070138"/>
    </source>
</evidence>
<reference evidence="5 6" key="2">
    <citation type="journal article" date="2016" name="Int. J. Syst. Evol. Microbiol.">
        <title>Vitellibacter aquimaris sp. nov., a marine bacterium isolated from seawater.</title>
        <authorList>
            <person name="Thevarajoo S."/>
            <person name="Selvaratnam C."/>
            <person name="Goh K.M."/>
            <person name="Hong K.W."/>
            <person name="Chan X.Y."/>
            <person name="Chan K.G."/>
            <person name="Chong C.S."/>
        </authorList>
    </citation>
    <scope>NUCLEOTIDE SEQUENCE [LARGE SCALE GENOMIC DNA]</scope>
    <source>
        <strain evidence="5 6">D-24</strain>
    </source>
</reference>
<dbReference type="InterPro" id="IPR013751">
    <property type="entry name" value="ACP_syn_III_N"/>
</dbReference>
<protein>
    <submittedName>
        <fullName evidence="5">3-oxoacyl-ACP synthase</fullName>
    </submittedName>
</protein>
<accession>A0A137RHM4</accession>
<feature type="domain" description="Beta-ketoacyl-[acyl-carrier-protein] synthase III N-terminal" evidence="4">
    <location>
        <begin position="129"/>
        <end position="199"/>
    </location>
</feature>
<dbReference type="SUPFAM" id="SSF53901">
    <property type="entry name" value="Thiolase-like"/>
    <property type="match status" value="1"/>
</dbReference>
<dbReference type="AlphaFoldDB" id="A0A137RHM4"/>
<dbReference type="PATRIC" id="fig|1548749.3.peg.1669"/>
<dbReference type="EMBL" id="JRWG01000004">
    <property type="protein sequence ID" value="KXN98994.1"/>
    <property type="molecule type" value="Genomic_DNA"/>
</dbReference>
<dbReference type="InterPro" id="IPR013747">
    <property type="entry name" value="ACP_syn_III_C"/>
</dbReference>
<keyword evidence="1" id="KW-0808">Transferase</keyword>
<reference evidence="6" key="1">
    <citation type="submission" date="2014-10" db="EMBL/GenBank/DDBJ databases">
        <title>Genome sequencing of Vitellibacter sp. D-24.</title>
        <authorList>
            <person name="Thevarajoo S."/>
            <person name="Selvaratnam C."/>
            <person name="Goh K.M."/>
            <person name="Chong C.S."/>
        </authorList>
    </citation>
    <scope>NUCLEOTIDE SEQUENCE [LARGE SCALE GENOMIC DNA]</scope>
    <source>
        <strain evidence="6">D-24</strain>
    </source>
</reference>
<name>A0A137RHM4_9FLAO</name>
<evidence type="ECO:0000256" key="2">
    <source>
        <dbReference type="ARBA" id="ARBA00023315"/>
    </source>
</evidence>
<dbReference type="Proteomes" id="UP000070138">
    <property type="component" value="Unassembled WGS sequence"/>
</dbReference>
<dbReference type="Gene3D" id="3.40.47.10">
    <property type="match status" value="1"/>
</dbReference>
<proteinExistence type="predicted"/>
<dbReference type="CDD" id="cd00830">
    <property type="entry name" value="KAS_III"/>
    <property type="match status" value="1"/>
</dbReference>
<dbReference type="Pfam" id="PF08545">
    <property type="entry name" value="ACP_syn_III"/>
    <property type="match status" value="1"/>
</dbReference>